<comment type="caution">
    <text evidence="2">The sequence shown here is derived from an EMBL/GenBank/DDBJ whole genome shotgun (WGS) entry which is preliminary data.</text>
</comment>
<name>A0ABP7VK15_9BACI</name>
<dbReference type="RefSeq" id="WP_344911560.1">
    <property type="nucleotide sequence ID" value="NZ_BAABDL010000071.1"/>
</dbReference>
<dbReference type="EMBL" id="BAABDL010000071">
    <property type="protein sequence ID" value="GAA4068774.1"/>
    <property type="molecule type" value="Genomic_DNA"/>
</dbReference>
<accession>A0ABP7VK15</accession>
<evidence type="ECO:0000313" key="3">
    <source>
        <dbReference type="Proteomes" id="UP001501734"/>
    </source>
</evidence>
<gene>
    <name evidence="2" type="ORF">GCM10022410_13370</name>
</gene>
<feature type="domain" description="Glycosyl transferase family 28 C-terminal" evidence="1">
    <location>
        <begin position="164"/>
        <end position="287"/>
    </location>
</feature>
<evidence type="ECO:0000259" key="1">
    <source>
        <dbReference type="Pfam" id="PF04101"/>
    </source>
</evidence>
<sequence length="328" mass="37023">MKVKILTEGGKNIGLGHISRCMSLYAEVSRRDISIDFIINGDVSSIDFLHGITFKNENWLQGEFLHNYITSDDYVIIDSYKAEKAVYDSIVKLSSKAMFIDDIGRLDYPEGIIVNPSLDSTSIDYSNSPNSILLTGPDYVIVRPPFVGIKRETAFNGLNRILITMGGTDIRKLTPLLINNVCKNLKDIVFDIVIGSKETHELYDQYLGFKNVAIHYNIDATEMFELMMSCDLAITAAGQTIYELLATQTPFIPIQIIENQENNIRSLLKYNSNQIVLKYDNNNLVEGIFNALDIYDASGYRQEQNKPYEGLIDGYGAKRIIDKLLEDL</sequence>
<dbReference type="InterPro" id="IPR007235">
    <property type="entry name" value="Glyco_trans_28_C"/>
</dbReference>
<organism evidence="2 3">
    <name type="scientific">Amphibacillus indicireducens</name>
    <dbReference type="NCBI Taxonomy" id="1076330"/>
    <lineage>
        <taxon>Bacteria</taxon>
        <taxon>Bacillati</taxon>
        <taxon>Bacillota</taxon>
        <taxon>Bacilli</taxon>
        <taxon>Bacillales</taxon>
        <taxon>Bacillaceae</taxon>
        <taxon>Amphibacillus</taxon>
    </lineage>
</organism>
<dbReference type="Gene3D" id="3.40.50.2000">
    <property type="entry name" value="Glycogen Phosphorylase B"/>
    <property type="match status" value="1"/>
</dbReference>
<dbReference type="Proteomes" id="UP001501734">
    <property type="component" value="Unassembled WGS sequence"/>
</dbReference>
<evidence type="ECO:0000313" key="2">
    <source>
        <dbReference type="EMBL" id="GAA4068774.1"/>
    </source>
</evidence>
<reference evidence="3" key="1">
    <citation type="journal article" date="2019" name="Int. J. Syst. Evol. Microbiol.">
        <title>The Global Catalogue of Microorganisms (GCM) 10K type strain sequencing project: providing services to taxonomists for standard genome sequencing and annotation.</title>
        <authorList>
            <consortium name="The Broad Institute Genomics Platform"/>
            <consortium name="The Broad Institute Genome Sequencing Center for Infectious Disease"/>
            <person name="Wu L."/>
            <person name="Ma J."/>
        </authorList>
    </citation>
    <scope>NUCLEOTIDE SEQUENCE [LARGE SCALE GENOMIC DNA]</scope>
    <source>
        <strain evidence="3">JCM 17250</strain>
    </source>
</reference>
<dbReference type="SUPFAM" id="SSF53756">
    <property type="entry name" value="UDP-Glycosyltransferase/glycogen phosphorylase"/>
    <property type="match status" value="1"/>
</dbReference>
<dbReference type="Pfam" id="PF04101">
    <property type="entry name" value="Glyco_tran_28_C"/>
    <property type="match status" value="1"/>
</dbReference>
<keyword evidence="3" id="KW-1185">Reference proteome</keyword>
<protein>
    <recommendedName>
        <fullName evidence="1">Glycosyl transferase family 28 C-terminal domain-containing protein</fullName>
    </recommendedName>
</protein>
<dbReference type="Gene3D" id="3.40.50.11190">
    <property type="match status" value="1"/>
</dbReference>
<proteinExistence type="predicted"/>